<dbReference type="EMBL" id="JADOUF010000001">
    <property type="protein sequence ID" value="MBG6139383.1"/>
    <property type="molecule type" value="Genomic_DNA"/>
</dbReference>
<reference evidence="1" key="1">
    <citation type="submission" date="2020-11" db="EMBL/GenBank/DDBJ databases">
        <title>Sequencing the genomes of 1000 actinobacteria strains.</title>
        <authorList>
            <person name="Klenk H.-P."/>
        </authorList>
    </citation>
    <scope>NUCLEOTIDE SEQUENCE</scope>
    <source>
        <strain evidence="1">DSM 45356</strain>
    </source>
</reference>
<evidence type="ECO:0000313" key="2">
    <source>
        <dbReference type="Proteomes" id="UP000622552"/>
    </source>
</evidence>
<keyword evidence="2" id="KW-1185">Reference proteome</keyword>
<accession>A0A8J7GEX4</accession>
<dbReference type="RefSeq" id="WP_197006048.1">
    <property type="nucleotide sequence ID" value="NZ_BONS01000012.1"/>
</dbReference>
<dbReference type="AlphaFoldDB" id="A0A8J7GEX4"/>
<gene>
    <name evidence="1" type="ORF">IW245_005577</name>
</gene>
<name>A0A8J7GEX4_9ACTN</name>
<sequence>MTATIVNIEAVRVAVWDRLTAAVAAGCPVPTTLYVAKDAGRISASVSDPETVAMWADALGLPAPTMRVYQVEGDNWQRCIEAETRENGVWLAVCHIEAFTATATDVDNLLDTIGGAQ</sequence>
<dbReference type="Proteomes" id="UP000622552">
    <property type="component" value="Unassembled WGS sequence"/>
</dbReference>
<organism evidence="1 2">
    <name type="scientific">Longispora fulva</name>
    <dbReference type="NCBI Taxonomy" id="619741"/>
    <lineage>
        <taxon>Bacteria</taxon>
        <taxon>Bacillati</taxon>
        <taxon>Actinomycetota</taxon>
        <taxon>Actinomycetes</taxon>
        <taxon>Micromonosporales</taxon>
        <taxon>Micromonosporaceae</taxon>
        <taxon>Longispora</taxon>
    </lineage>
</organism>
<protein>
    <submittedName>
        <fullName evidence="1">Uncharacterized protein</fullName>
    </submittedName>
</protein>
<proteinExistence type="predicted"/>
<comment type="caution">
    <text evidence="1">The sequence shown here is derived from an EMBL/GenBank/DDBJ whole genome shotgun (WGS) entry which is preliminary data.</text>
</comment>
<evidence type="ECO:0000313" key="1">
    <source>
        <dbReference type="EMBL" id="MBG6139383.1"/>
    </source>
</evidence>